<evidence type="ECO:0000256" key="5">
    <source>
        <dbReference type="ARBA" id="ARBA00022490"/>
    </source>
</evidence>
<dbReference type="HAMAP" id="MF_01902">
    <property type="entry name" value="DNApol_error_prone"/>
    <property type="match status" value="1"/>
</dbReference>
<evidence type="ECO:0000256" key="11">
    <source>
        <dbReference type="ARBA" id="ARBA00023204"/>
    </source>
</evidence>
<keyword evidence="8 13" id="KW-0235">DNA replication</keyword>
<evidence type="ECO:0000259" key="15">
    <source>
        <dbReference type="SMART" id="SM00481"/>
    </source>
</evidence>
<dbReference type="CDD" id="cd04485">
    <property type="entry name" value="DnaE_OBF"/>
    <property type="match status" value="1"/>
</dbReference>
<evidence type="ECO:0000256" key="14">
    <source>
        <dbReference type="SAM" id="MobiDB-lite"/>
    </source>
</evidence>
<evidence type="ECO:0000313" key="16">
    <source>
        <dbReference type="EMBL" id="PRX43315.1"/>
    </source>
</evidence>
<evidence type="ECO:0000256" key="2">
    <source>
        <dbReference type="ARBA" id="ARBA00007391"/>
    </source>
</evidence>
<dbReference type="PANTHER" id="PTHR32294:SF4">
    <property type="entry name" value="ERROR-PRONE DNA POLYMERASE"/>
    <property type="match status" value="1"/>
</dbReference>
<accession>A0A2T0LKC7</accession>
<keyword evidence="10 13" id="KW-0239">DNA-directed DNA polymerase</keyword>
<evidence type="ECO:0000256" key="6">
    <source>
        <dbReference type="ARBA" id="ARBA00022679"/>
    </source>
</evidence>
<dbReference type="InterPro" id="IPR029460">
    <property type="entry name" value="DNAPol_HHH"/>
</dbReference>
<keyword evidence="17" id="KW-1185">Reference proteome</keyword>
<comment type="similarity">
    <text evidence="2 13">Belongs to the DNA polymerase type-C family. DnaE2 subfamily.</text>
</comment>
<dbReference type="GO" id="GO:0006281">
    <property type="term" value="P:DNA repair"/>
    <property type="evidence" value="ECO:0007669"/>
    <property type="project" value="UniProtKB-UniRule"/>
</dbReference>
<dbReference type="Gene3D" id="3.20.20.140">
    <property type="entry name" value="Metal-dependent hydrolases"/>
    <property type="match status" value="1"/>
</dbReference>
<dbReference type="Pfam" id="PF14579">
    <property type="entry name" value="HHH_6"/>
    <property type="match status" value="1"/>
</dbReference>
<dbReference type="Proteomes" id="UP000238362">
    <property type="component" value="Unassembled WGS sequence"/>
</dbReference>
<dbReference type="Pfam" id="PF17657">
    <property type="entry name" value="DNA_pol3_finger"/>
    <property type="match status" value="1"/>
</dbReference>
<feature type="region of interest" description="Disordered" evidence="14">
    <location>
        <begin position="1"/>
        <end position="53"/>
    </location>
</feature>
<protein>
    <recommendedName>
        <fullName evidence="4 13">Error-prone DNA polymerase</fullName>
        <ecNumber evidence="3 13">2.7.7.7</ecNumber>
    </recommendedName>
</protein>
<comment type="function">
    <text evidence="13">DNA polymerase involved in damage-induced mutagenesis and translesion synthesis (TLS). It is not the major replicative DNA polymerase.</text>
</comment>
<dbReference type="Pfam" id="PF07733">
    <property type="entry name" value="DNA_pol3_alpha"/>
    <property type="match status" value="1"/>
</dbReference>
<evidence type="ECO:0000256" key="8">
    <source>
        <dbReference type="ARBA" id="ARBA00022705"/>
    </source>
</evidence>
<dbReference type="InterPro" id="IPR016195">
    <property type="entry name" value="Pol/histidinol_Pase-like"/>
</dbReference>
<dbReference type="GO" id="GO:0006260">
    <property type="term" value="P:DNA replication"/>
    <property type="evidence" value="ECO:0007669"/>
    <property type="project" value="UniProtKB-KW"/>
</dbReference>
<evidence type="ECO:0000313" key="17">
    <source>
        <dbReference type="Proteomes" id="UP000238362"/>
    </source>
</evidence>
<evidence type="ECO:0000256" key="10">
    <source>
        <dbReference type="ARBA" id="ARBA00022932"/>
    </source>
</evidence>
<gene>
    <name evidence="13" type="primary">dnaE2</name>
    <name evidence="16" type="ORF">B0I33_11648</name>
</gene>
<dbReference type="GO" id="GO:0003676">
    <property type="term" value="F:nucleic acid binding"/>
    <property type="evidence" value="ECO:0007669"/>
    <property type="project" value="InterPro"/>
</dbReference>
<keyword evidence="5 13" id="KW-0963">Cytoplasm</keyword>
<dbReference type="NCBIfam" id="TIGR00594">
    <property type="entry name" value="polc"/>
    <property type="match status" value="1"/>
</dbReference>
<feature type="domain" description="Polymerase/histidinol phosphatase N-terminal" evidence="15">
    <location>
        <begin position="67"/>
        <end position="134"/>
    </location>
</feature>
<dbReference type="Pfam" id="PF02811">
    <property type="entry name" value="PHP"/>
    <property type="match status" value="1"/>
</dbReference>
<dbReference type="AlphaFoldDB" id="A0A2T0LKC7"/>
<dbReference type="InterPro" id="IPR011708">
    <property type="entry name" value="DNA_pol3_alpha_NTPase_dom"/>
</dbReference>
<evidence type="ECO:0000256" key="7">
    <source>
        <dbReference type="ARBA" id="ARBA00022695"/>
    </source>
</evidence>
<dbReference type="GO" id="GO:0005737">
    <property type="term" value="C:cytoplasm"/>
    <property type="evidence" value="ECO:0007669"/>
    <property type="project" value="UniProtKB-SubCell"/>
</dbReference>
<dbReference type="RefSeq" id="WP_106182610.1">
    <property type="nucleotide sequence ID" value="NZ_PVNH01000016.1"/>
</dbReference>
<evidence type="ECO:0000256" key="9">
    <source>
        <dbReference type="ARBA" id="ARBA00022763"/>
    </source>
</evidence>
<dbReference type="InterPro" id="IPR004805">
    <property type="entry name" value="DnaE2/DnaE/PolC"/>
</dbReference>
<evidence type="ECO:0000256" key="3">
    <source>
        <dbReference type="ARBA" id="ARBA00012417"/>
    </source>
</evidence>
<evidence type="ECO:0000256" key="13">
    <source>
        <dbReference type="HAMAP-Rule" id="MF_01902"/>
    </source>
</evidence>
<dbReference type="EMBL" id="PVNH01000016">
    <property type="protein sequence ID" value="PRX43315.1"/>
    <property type="molecule type" value="Genomic_DNA"/>
</dbReference>
<dbReference type="SUPFAM" id="SSF89550">
    <property type="entry name" value="PHP domain-like"/>
    <property type="match status" value="1"/>
</dbReference>
<dbReference type="Pfam" id="PF01336">
    <property type="entry name" value="tRNA_anti-codon"/>
    <property type="match status" value="1"/>
</dbReference>
<dbReference type="Gene3D" id="1.10.150.870">
    <property type="match status" value="1"/>
</dbReference>
<dbReference type="SMART" id="SM00481">
    <property type="entry name" value="POLIIIAc"/>
    <property type="match status" value="1"/>
</dbReference>
<dbReference type="InterPro" id="IPR003141">
    <property type="entry name" value="Pol/His_phosphatase_N"/>
</dbReference>
<keyword evidence="7 13" id="KW-0548">Nucleotidyltransferase</keyword>
<dbReference type="EC" id="2.7.7.7" evidence="3 13"/>
<name>A0A2T0LKC7_9PSEU</name>
<dbReference type="NCBIfam" id="NF004225">
    <property type="entry name" value="PRK05672.1"/>
    <property type="match status" value="1"/>
</dbReference>
<dbReference type="GO" id="GO:0003887">
    <property type="term" value="F:DNA-directed DNA polymerase activity"/>
    <property type="evidence" value="ECO:0007669"/>
    <property type="project" value="UniProtKB-UniRule"/>
</dbReference>
<dbReference type="PANTHER" id="PTHR32294">
    <property type="entry name" value="DNA POLYMERASE III SUBUNIT ALPHA"/>
    <property type="match status" value="1"/>
</dbReference>
<dbReference type="OrthoDB" id="9803237at2"/>
<keyword evidence="9 13" id="KW-0227">DNA damage</keyword>
<keyword evidence="11 13" id="KW-0234">DNA repair</keyword>
<reference evidence="16 17" key="1">
    <citation type="submission" date="2018-03" db="EMBL/GenBank/DDBJ databases">
        <title>Genomic Encyclopedia of Type Strains, Phase III (KMG-III): the genomes of soil and plant-associated and newly described type strains.</title>
        <authorList>
            <person name="Whitman W."/>
        </authorList>
    </citation>
    <scope>NUCLEOTIDE SEQUENCE [LARGE SCALE GENOMIC DNA]</scope>
    <source>
        <strain evidence="16 17">CGMCC 4.7125</strain>
    </source>
</reference>
<comment type="caution">
    <text evidence="16">The sequence shown here is derived from an EMBL/GenBank/DDBJ whole genome shotgun (WGS) entry which is preliminary data.</text>
</comment>
<organism evidence="16 17">
    <name type="scientific">Prauserella shujinwangii</name>
    <dbReference type="NCBI Taxonomy" id="1453103"/>
    <lineage>
        <taxon>Bacteria</taxon>
        <taxon>Bacillati</taxon>
        <taxon>Actinomycetota</taxon>
        <taxon>Actinomycetes</taxon>
        <taxon>Pseudonocardiales</taxon>
        <taxon>Pseudonocardiaceae</taxon>
        <taxon>Prauserella</taxon>
    </lineage>
</organism>
<comment type="catalytic activity">
    <reaction evidence="12 13">
        <text>DNA(n) + a 2'-deoxyribonucleoside 5'-triphosphate = DNA(n+1) + diphosphate</text>
        <dbReference type="Rhea" id="RHEA:22508"/>
        <dbReference type="Rhea" id="RHEA-COMP:17339"/>
        <dbReference type="Rhea" id="RHEA-COMP:17340"/>
        <dbReference type="ChEBI" id="CHEBI:33019"/>
        <dbReference type="ChEBI" id="CHEBI:61560"/>
        <dbReference type="ChEBI" id="CHEBI:173112"/>
        <dbReference type="EC" id="2.7.7.7"/>
    </reaction>
</comment>
<keyword evidence="6 13" id="KW-0808">Transferase</keyword>
<evidence type="ECO:0000256" key="12">
    <source>
        <dbReference type="ARBA" id="ARBA00049244"/>
    </source>
</evidence>
<dbReference type="GO" id="GO:0008408">
    <property type="term" value="F:3'-5' exonuclease activity"/>
    <property type="evidence" value="ECO:0007669"/>
    <property type="project" value="InterPro"/>
</dbReference>
<dbReference type="InterPro" id="IPR023073">
    <property type="entry name" value="DnaE2"/>
</dbReference>
<evidence type="ECO:0000256" key="1">
    <source>
        <dbReference type="ARBA" id="ARBA00004496"/>
    </source>
</evidence>
<dbReference type="InterPro" id="IPR040982">
    <property type="entry name" value="DNA_pol3_finger"/>
</dbReference>
<dbReference type="InterPro" id="IPR004013">
    <property type="entry name" value="PHP_dom"/>
</dbReference>
<sequence>MGWNNPPVPWRQLERALSGRPDPPGDGNDSPAWTRHRTGYARPPDLARPRAADHGGAVVAGARVPYAELHCHSNFSFLDGASHPEELVEEAARLELDAIALTDHDGMYGVVRFAEAARELGVRTVLGTELSLGLSAPQNGAADPEGEHLLLLAKGRQGYAGLCRAITAGQLAGHEGEHLTAPAGERAEKGRPVYDLDAVAGEVAGTCVVLTGCRKGAVRRALAEAGPGAAAGALRALADRFGARNVYVELTDHGLPTDTADNDALAALAAELDLPTVATNVVHYATPDRGRLAAGLAAVRARRGLDEMAGWLPAAGTAHLRSGREMAERFARYPGAVERAALLGTECAFELHLVAPDLPPFDVPEGHTEASYLRERTYRGAAERYGSRARHPRAYRQLDHELGIIERLGFPGYFLIVWDIVEFCRRNDILCQGRGSAANSAVCYALGITKVDAVKWNLLFERFLAPDRDGYPDIDLDIEADRREEAIQYVYRKHGRLRAAQVANVITYRARSAVRDAARALGHSPGQQDAWSKQIDRWGPLAETQHDHDHDIPEPVLALSAALEDFPRHLGIHSGGMVICDRPVSEVCPIEWARMPGRSVVQWEKDDCASVGLVKFDLLGLGMLSALHYMLDLVREHKGVEIDLADLDLTDDEVYAMLRRADAIGVFQVESRAQLATLPRLAPRKFYDLAIEVALIRPGPIQGGSVHPYIRRYTGREEWDFDHPLLRRALGKTLGVPLFQEQMMQIARDVAGFTAAEADELRHAMGAKRSGRRMERLRRRFSEGAARNGVGEEMAAHIFAKMRAFADFGFPESHALSFAYLVFASAFFKRYHPDAFCAGLLRAQPMGFYSPQSLVADARRHGVTVRGPDVNASLSHPTLEPLGQGGGGHAVRLGLGGVRLVGRKLAERLVAERDRGGPFRDMADVARRVRLTTAQVEALATGGAFGCFEPDRRKALWAAGAVAQERPEKLPGSGAGAAAPVLPGMDDLDLAAADVWATGVSPDSFPTQFVRDRLDRLGVVTAGRLLDAQNGSRVLVGGAVTHRQRPATAGGVTFLNLEDETGMVNVICTAGLWRRYHRIARSSAALLVRGVVEKADGVVSLRADRLQHLPMRITQPSRDFR</sequence>
<proteinExistence type="inferred from homology"/>
<evidence type="ECO:0000256" key="4">
    <source>
        <dbReference type="ARBA" id="ARBA00017273"/>
    </source>
</evidence>
<comment type="subcellular location">
    <subcellularLocation>
        <location evidence="1 13">Cytoplasm</location>
    </subcellularLocation>
</comment>
<dbReference type="InterPro" id="IPR004365">
    <property type="entry name" value="NA-bd_OB_tRNA"/>
</dbReference>